<accession>A0ABQ2FLF4</accession>
<keyword evidence="2" id="KW-1185">Reference proteome</keyword>
<dbReference type="RefSeq" id="WP_189068834.1">
    <property type="nucleotide sequence ID" value="NZ_BMPE01000004.1"/>
</dbReference>
<dbReference type="EMBL" id="BMPE01000004">
    <property type="protein sequence ID" value="GGL01270.1"/>
    <property type="molecule type" value="Genomic_DNA"/>
</dbReference>
<reference evidence="2" key="1">
    <citation type="journal article" date="2019" name="Int. J. Syst. Evol. Microbiol.">
        <title>The Global Catalogue of Microorganisms (GCM) 10K type strain sequencing project: providing services to taxonomists for standard genome sequencing and annotation.</title>
        <authorList>
            <consortium name="The Broad Institute Genomics Platform"/>
            <consortium name="The Broad Institute Genome Sequencing Center for Infectious Disease"/>
            <person name="Wu L."/>
            <person name="Ma J."/>
        </authorList>
    </citation>
    <scope>NUCLEOTIDE SEQUENCE [LARGE SCALE GENOMIC DNA]</scope>
    <source>
        <strain evidence="2">JCM 19173</strain>
    </source>
</reference>
<evidence type="ECO:0000313" key="1">
    <source>
        <dbReference type="EMBL" id="GGL01270.1"/>
    </source>
</evidence>
<protein>
    <recommendedName>
        <fullName evidence="3">DUF3349 domain-containing protein</fullName>
    </recommendedName>
</protein>
<name>A0ABQ2FLF4_9DEIO</name>
<dbReference type="Proteomes" id="UP000604341">
    <property type="component" value="Unassembled WGS sequence"/>
</dbReference>
<gene>
    <name evidence="1" type="ORF">GCM10010844_19620</name>
</gene>
<evidence type="ECO:0008006" key="3">
    <source>
        <dbReference type="Google" id="ProtNLM"/>
    </source>
</evidence>
<evidence type="ECO:0000313" key="2">
    <source>
        <dbReference type="Proteomes" id="UP000604341"/>
    </source>
</evidence>
<organism evidence="1 2">
    <name type="scientific">Deinococcus radiotolerans</name>
    <dbReference type="NCBI Taxonomy" id="1309407"/>
    <lineage>
        <taxon>Bacteria</taxon>
        <taxon>Thermotogati</taxon>
        <taxon>Deinococcota</taxon>
        <taxon>Deinococci</taxon>
        <taxon>Deinococcales</taxon>
        <taxon>Deinococcaceae</taxon>
        <taxon>Deinococcus</taxon>
    </lineage>
</organism>
<comment type="caution">
    <text evidence="1">The sequence shown here is derived from an EMBL/GenBank/DDBJ whole genome shotgun (WGS) entry which is preliminary data.</text>
</comment>
<proteinExistence type="predicted"/>
<sequence>MCSFGSEEHPAEPPEVITEQLCAPFPAHLDRLTLRLTPDRYAQLARDLSDLLTRAYAEGPSEKGKPCTLAVLAFTDPGADPGSLSRNLNSFLGLNPAP</sequence>